<reference evidence="1 2" key="1">
    <citation type="submission" date="2010-04" db="EMBL/GenBank/DDBJ databases">
        <authorList>
            <person name="Weinstock G."/>
            <person name="Sodergren E."/>
            <person name="Clifton S."/>
            <person name="Fulton L."/>
            <person name="Fulton B."/>
            <person name="Courtney L."/>
            <person name="Fronick C."/>
            <person name="Harrison M."/>
            <person name="Strong C."/>
            <person name="Farmer C."/>
            <person name="Delahaunty K."/>
            <person name="Markovic C."/>
            <person name="Hall O."/>
            <person name="Minx P."/>
            <person name="Tomlinson C."/>
            <person name="Mitreva M."/>
            <person name="Hou S."/>
            <person name="Wollam A."/>
            <person name="Pepin K.H."/>
            <person name="Johnson M."/>
            <person name="Bhonagiri V."/>
            <person name="Zhang X."/>
            <person name="Suruliraj S."/>
            <person name="Warren W."/>
            <person name="Chinwalla A."/>
            <person name="Mardis E.R."/>
            <person name="Wilson R.K."/>
        </authorList>
    </citation>
    <scope>NUCLEOTIDE SEQUENCE [LARGE SCALE GENOMIC DNA]</scope>
    <source>
        <strain evidence="1 2">DSM 20306</strain>
    </source>
</reference>
<proteinExistence type="predicted"/>
<protein>
    <recommendedName>
        <fullName evidence="3">Asparagine synthetase domain-containing protein</fullName>
    </recommendedName>
</protein>
<dbReference type="Proteomes" id="UP000006015">
    <property type="component" value="Unassembled WGS sequence"/>
</dbReference>
<dbReference type="RefSeq" id="WP_003849248.1">
    <property type="nucleotide sequence ID" value="NZ_CP009244.1"/>
</dbReference>
<gene>
    <name evidence="1" type="ORF">HMPREF0281_02352</name>
</gene>
<keyword evidence="2" id="KW-1185">Reference proteome</keyword>
<comment type="caution">
    <text evidence="1">The sequence shown here is derived from an EMBL/GenBank/DDBJ whole genome shotgun (WGS) entry which is preliminary data.</text>
</comment>
<accession>A0ABN0ABX4</accession>
<sequence length="718" mass="80630">MQELFRAADFASFQLSEGASSITQRPSAQALGSYRISRISGLAVGESFAIESILPTILHQPLLISDFHDALGEWMAIGESKSANGSEYLVFGDTAGYCPVFYAQLNDRIVVADTFMGAIHGMKYFGAVPELDFAHYVATLFPAHPHFDNPSVHRTMSADVRILGIDEALHICESGMEIINRSALSQSKKYNYKELLERGSQLVRGAIEQLNKVEGLQKSISLSGGVDSRLVLSLITSSGFVDEFRVSSVDPRTWRNQSTRDVVERDIAIADAIRNSLNLEWSTVGEREFLQFDFRDSLNFHQSYKSNFSHSFSAPPGHTVHSDLKITFRGGGGELLRTTLTGEKIASQIDGRPCTLSEELRFVDWYISKLPILKHEHPLIQEYMTDTFKSAPGKSMLEKLNELYRRTRNRTHFGHVRQSGSTNNYAFHPLSNHYFTQASELLGLEKRKDGKIVRDLYNLNDPTLLAFPFENDDSTRIIANDTARDVQLSDSSWKAQMDKLKSTRSSSTPRQGWSADERLVTAPFNKIEAATLFTAQSMKLLEDFTGFEQQKAVRRINSRAFEQARGNVSKALSLSTKVASALDVFMPSLPPGNHIELFTSDPESDFGTTISKVRIEFPVRVQDGWHNQPIPEFIPTMSALNGIATVTLDLSQRPSPLGEFAVYFYKNNRRIDKAWYSKETEFTFSLDGPGSYFAQVFYRPNDSHRTSHGLKTNEILID</sequence>
<evidence type="ECO:0000313" key="2">
    <source>
        <dbReference type="Proteomes" id="UP000006015"/>
    </source>
</evidence>
<evidence type="ECO:0008006" key="3">
    <source>
        <dbReference type="Google" id="ProtNLM"/>
    </source>
</evidence>
<name>A0ABN0ABX4_CORAM</name>
<dbReference type="EMBL" id="ADNS01000031">
    <property type="protein sequence ID" value="EFG80259.1"/>
    <property type="molecule type" value="Genomic_DNA"/>
</dbReference>
<organism evidence="1 2">
    <name type="scientific">Corynebacterium ammoniagenes DSM 20306</name>
    <dbReference type="NCBI Taxonomy" id="649754"/>
    <lineage>
        <taxon>Bacteria</taxon>
        <taxon>Bacillati</taxon>
        <taxon>Actinomycetota</taxon>
        <taxon>Actinomycetes</taxon>
        <taxon>Mycobacteriales</taxon>
        <taxon>Corynebacteriaceae</taxon>
        <taxon>Corynebacterium</taxon>
    </lineage>
</organism>
<evidence type="ECO:0000313" key="1">
    <source>
        <dbReference type="EMBL" id="EFG80259.1"/>
    </source>
</evidence>